<feature type="transmembrane region" description="Helical" evidence="2">
    <location>
        <begin position="152"/>
        <end position="171"/>
    </location>
</feature>
<keyword evidence="2" id="KW-0812">Transmembrane</keyword>
<proteinExistence type="predicted"/>
<sequence>MSIVESTFVFSRLEDRVPVPKGFNKFHSLAAGYLLCCSLCTFSIFGLYTQDLRENYGYSQSEITHLSNARHSSALLALVIAILHDRIGVFWCNACCALANLWGFAMILGWLSGLWEPSLWFNMLIHAIAYSGATAMTFPVTARLLVCFPKHIGQVIGGVWALVFTSSTLLVKIENLYGLQTALAVTMLLPSVTALFLFPFLREVPDANPTRDEDLATDWVPPLPCTEQAPSPLH</sequence>
<protein>
    <recommendedName>
        <fullName evidence="3">Nodulin-like domain-containing protein</fullName>
    </recommendedName>
</protein>
<evidence type="ECO:0000259" key="3">
    <source>
        <dbReference type="Pfam" id="PF06813"/>
    </source>
</evidence>
<dbReference type="SUPFAM" id="SSF103473">
    <property type="entry name" value="MFS general substrate transporter"/>
    <property type="match status" value="1"/>
</dbReference>
<evidence type="ECO:0000313" key="5">
    <source>
        <dbReference type="Proteomes" id="UP001190700"/>
    </source>
</evidence>
<dbReference type="Proteomes" id="UP001190700">
    <property type="component" value="Unassembled WGS sequence"/>
</dbReference>
<feature type="transmembrane region" description="Helical" evidence="2">
    <location>
        <begin position="90"/>
        <end position="113"/>
    </location>
</feature>
<feature type="transmembrane region" description="Helical" evidence="2">
    <location>
        <begin position="177"/>
        <end position="201"/>
    </location>
</feature>
<feature type="domain" description="Nodulin-like" evidence="3">
    <location>
        <begin position="31"/>
        <end position="209"/>
    </location>
</feature>
<keyword evidence="2" id="KW-0472">Membrane</keyword>
<evidence type="ECO:0000313" key="4">
    <source>
        <dbReference type="EMBL" id="KAK3254633.1"/>
    </source>
</evidence>
<comment type="caution">
    <text evidence="4">The sequence shown here is derived from an EMBL/GenBank/DDBJ whole genome shotgun (WGS) entry which is preliminary data.</text>
</comment>
<feature type="region of interest" description="Disordered" evidence="1">
    <location>
        <begin position="213"/>
        <end position="234"/>
    </location>
</feature>
<accession>A0AAE0F7G5</accession>
<evidence type="ECO:0000256" key="1">
    <source>
        <dbReference type="SAM" id="MobiDB-lite"/>
    </source>
</evidence>
<keyword evidence="5" id="KW-1185">Reference proteome</keyword>
<dbReference type="AlphaFoldDB" id="A0AAE0F7G5"/>
<dbReference type="Pfam" id="PF06813">
    <property type="entry name" value="Nodulin-like"/>
    <property type="match status" value="1"/>
</dbReference>
<feature type="transmembrane region" description="Helical" evidence="2">
    <location>
        <begin position="119"/>
        <end position="140"/>
    </location>
</feature>
<dbReference type="InterPro" id="IPR036259">
    <property type="entry name" value="MFS_trans_sf"/>
</dbReference>
<gene>
    <name evidence="4" type="ORF">CYMTET_36157</name>
</gene>
<keyword evidence="2" id="KW-1133">Transmembrane helix</keyword>
<evidence type="ECO:0000256" key="2">
    <source>
        <dbReference type="SAM" id="Phobius"/>
    </source>
</evidence>
<dbReference type="EMBL" id="LGRX02023342">
    <property type="protein sequence ID" value="KAK3254633.1"/>
    <property type="molecule type" value="Genomic_DNA"/>
</dbReference>
<dbReference type="InterPro" id="IPR010658">
    <property type="entry name" value="Nodulin-like"/>
</dbReference>
<reference evidence="4 5" key="1">
    <citation type="journal article" date="2015" name="Genome Biol. Evol.">
        <title>Comparative Genomics of a Bacterivorous Green Alga Reveals Evolutionary Causalities and Consequences of Phago-Mixotrophic Mode of Nutrition.</title>
        <authorList>
            <person name="Burns J.A."/>
            <person name="Paasch A."/>
            <person name="Narechania A."/>
            <person name="Kim E."/>
        </authorList>
    </citation>
    <scope>NUCLEOTIDE SEQUENCE [LARGE SCALE GENOMIC DNA]</scope>
    <source>
        <strain evidence="4 5">PLY_AMNH</strain>
    </source>
</reference>
<organism evidence="4 5">
    <name type="scientific">Cymbomonas tetramitiformis</name>
    <dbReference type="NCBI Taxonomy" id="36881"/>
    <lineage>
        <taxon>Eukaryota</taxon>
        <taxon>Viridiplantae</taxon>
        <taxon>Chlorophyta</taxon>
        <taxon>Pyramimonadophyceae</taxon>
        <taxon>Pyramimonadales</taxon>
        <taxon>Pyramimonadaceae</taxon>
        <taxon>Cymbomonas</taxon>
    </lineage>
</organism>
<name>A0AAE0F7G5_9CHLO</name>
<feature type="transmembrane region" description="Helical" evidence="2">
    <location>
        <begin position="26"/>
        <end position="48"/>
    </location>
</feature>